<dbReference type="Pfam" id="PF05306">
    <property type="entry name" value="DUF733"/>
    <property type="match status" value="1"/>
</dbReference>
<keyword evidence="2" id="KW-1185">Reference proteome</keyword>
<gene>
    <name evidence="1" type="primary">Dvir\GJ15514</name>
    <name evidence="1" type="ORF">Dvir_GJ15514</name>
</gene>
<dbReference type="KEGG" id="dvi:6636606"/>
<dbReference type="Proteomes" id="UP000008792">
    <property type="component" value="Unassembled WGS sequence"/>
</dbReference>
<dbReference type="OMA" id="MEASVAY"/>
<reference evidence="1 2" key="1">
    <citation type="journal article" date="2007" name="Nature">
        <title>Evolution of genes and genomes on the Drosophila phylogeny.</title>
        <authorList>
            <consortium name="Drosophila 12 Genomes Consortium"/>
            <person name="Clark A.G."/>
            <person name="Eisen M.B."/>
            <person name="Smith D.R."/>
            <person name="Bergman C.M."/>
            <person name="Oliver B."/>
            <person name="Markow T.A."/>
            <person name="Kaufman T.C."/>
            <person name="Kellis M."/>
            <person name="Gelbart W."/>
            <person name="Iyer V.N."/>
            <person name="Pollard D.A."/>
            <person name="Sackton T.B."/>
            <person name="Larracuente A.M."/>
            <person name="Singh N.D."/>
            <person name="Abad J.P."/>
            <person name="Abt D.N."/>
            <person name="Adryan B."/>
            <person name="Aguade M."/>
            <person name="Akashi H."/>
            <person name="Anderson W.W."/>
            <person name="Aquadro C.F."/>
            <person name="Ardell D.H."/>
            <person name="Arguello R."/>
            <person name="Artieri C.G."/>
            <person name="Barbash D.A."/>
            <person name="Barker D."/>
            <person name="Barsanti P."/>
            <person name="Batterham P."/>
            <person name="Batzoglou S."/>
            <person name="Begun D."/>
            <person name="Bhutkar A."/>
            <person name="Blanco E."/>
            <person name="Bosak S.A."/>
            <person name="Bradley R.K."/>
            <person name="Brand A.D."/>
            <person name="Brent M.R."/>
            <person name="Brooks A.N."/>
            <person name="Brown R.H."/>
            <person name="Butlin R.K."/>
            <person name="Caggese C."/>
            <person name="Calvi B.R."/>
            <person name="Bernardo de Carvalho A."/>
            <person name="Caspi A."/>
            <person name="Castrezana S."/>
            <person name="Celniker S.E."/>
            <person name="Chang J.L."/>
            <person name="Chapple C."/>
            <person name="Chatterji S."/>
            <person name="Chinwalla A."/>
            <person name="Civetta A."/>
            <person name="Clifton S.W."/>
            <person name="Comeron J.M."/>
            <person name="Costello J.C."/>
            <person name="Coyne J.A."/>
            <person name="Daub J."/>
            <person name="David R.G."/>
            <person name="Delcher A.L."/>
            <person name="Delehaunty K."/>
            <person name="Do C.B."/>
            <person name="Ebling H."/>
            <person name="Edwards K."/>
            <person name="Eickbush T."/>
            <person name="Evans J.D."/>
            <person name="Filipski A."/>
            <person name="Findeiss S."/>
            <person name="Freyhult E."/>
            <person name="Fulton L."/>
            <person name="Fulton R."/>
            <person name="Garcia A.C."/>
            <person name="Gardiner A."/>
            <person name="Garfield D.A."/>
            <person name="Garvin B.E."/>
            <person name="Gibson G."/>
            <person name="Gilbert D."/>
            <person name="Gnerre S."/>
            <person name="Godfrey J."/>
            <person name="Good R."/>
            <person name="Gotea V."/>
            <person name="Gravely B."/>
            <person name="Greenberg A.J."/>
            <person name="Griffiths-Jones S."/>
            <person name="Gross S."/>
            <person name="Guigo R."/>
            <person name="Gustafson E.A."/>
            <person name="Haerty W."/>
            <person name="Hahn M.W."/>
            <person name="Halligan D.L."/>
            <person name="Halpern A.L."/>
            <person name="Halter G.M."/>
            <person name="Han M.V."/>
            <person name="Heger A."/>
            <person name="Hillier L."/>
            <person name="Hinrichs A.S."/>
            <person name="Holmes I."/>
            <person name="Hoskins R.A."/>
            <person name="Hubisz M.J."/>
            <person name="Hultmark D."/>
            <person name="Huntley M.A."/>
            <person name="Jaffe D.B."/>
            <person name="Jagadeeshan S."/>
            <person name="Jeck W.R."/>
            <person name="Johnson J."/>
            <person name="Jones C.D."/>
            <person name="Jordan W.C."/>
            <person name="Karpen G.H."/>
            <person name="Kataoka E."/>
            <person name="Keightley P.D."/>
            <person name="Kheradpour P."/>
            <person name="Kirkness E.F."/>
            <person name="Koerich L.B."/>
            <person name="Kristiansen K."/>
            <person name="Kudrna D."/>
            <person name="Kulathinal R.J."/>
            <person name="Kumar S."/>
            <person name="Kwok R."/>
            <person name="Lander E."/>
            <person name="Langley C.H."/>
            <person name="Lapoint R."/>
            <person name="Lazzaro B.P."/>
            <person name="Lee S.J."/>
            <person name="Levesque L."/>
            <person name="Li R."/>
            <person name="Lin C.F."/>
            <person name="Lin M.F."/>
            <person name="Lindblad-Toh K."/>
            <person name="Llopart A."/>
            <person name="Long M."/>
            <person name="Low L."/>
            <person name="Lozovsky E."/>
            <person name="Lu J."/>
            <person name="Luo M."/>
            <person name="Machado C.A."/>
            <person name="Makalowski W."/>
            <person name="Marzo M."/>
            <person name="Matsuda M."/>
            <person name="Matzkin L."/>
            <person name="McAllister B."/>
            <person name="McBride C.S."/>
            <person name="McKernan B."/>
            <person name="McKernan K."/>
            <person name="Mendez-Lago M."/>
            <person name="Minx P."/>
            <person name="Mollenhauer M.U."/>
            <person name="Montooth K."/>
            <person name="Mount S.M."/>
            <person name="Mu X."/>
            <person name="Myers E."/>
            <person name="Negre B."/>
            <person name="Newfeld S."/>
            <person name="Nielsen R."/>
            <person name="Noor M.A."/>
            <person name="O'Grady P."/>
            <person name="Pachter L."/>
            <person name="Papaceit M."/>
            <person name="Parisi M.J."/>
            <person name="Parisi M."/>
            <person name="Parts L."/>
            <person name="Pedersen J.S."/>
            <person name="Pesole G."/>
            <person name="Phillippy A.M."/>
            <person name="Ponting C.P."/>
            <person name="Pop M."/>
            <person name="Porcelli D."/>
            <person name="Powell J.R."/>
            <person name="Prohaska S."/>
            <person name="Pruitt K."/>
            <person name="Puig M."/>
            <person name="Quesneville H."/>
            <person name="Ram K.R."/>
            <person name="Rand D."/>
            <person name="Rasmussen M.D."/>
            <person name="Reed L.K."/>
            <person name="Reenan R."/>
            <person name="Reily A."/>
            <person name="Remington K.A."/>
            <person name="Rieger T.T."/>
            <person name="Ritchie M.G."/>
            <person name="Robin C."/>
            <person name="Rogers Y.H."/>
            <person name="Rohde C."/>
            <person name="Rozas J."/>
            <person name="Rubenfield M.J."/>
            <person name="Ruiz A."/>
            <person name="Russo S."/>
            <person name="Salzberg S.L."/>
            <person name="Sanchez-Gracia A."/>
            <person name="Saranga D.J."/>
            <person name="Sato H."/>
            <person name="Schaeffer S.W."/>
            <person name="Schatz M.C."/>
            <person name="Schlenke T."/>
            <person name="Schwartz R."/>
            <person name="Segarra C."/>
            <person name="Singh R.S."/>
            <person name="Sirot L."/>
            <person name="Sirota M."/>
            <person name="Sisneros N.B."/>
            <person name="Smith C.D."/>
            <person name="Smith T.F."/>
            <person name="Spieth J."/>
            <person name="Stage D.E."/>
            <person name="Stark A."/>
            <person name="Stephan W."/>
            <person name="Strausberg R.L."/>
            <person name="Strempel S."/>
            <person name="Sturgill D."/>
            <person name="Sutton G."/>
            <person name="Sutton G.G."/>
            <person name="Tao W."/>
            <person name="Teichmann S."/>
            <person name="Tobari Y.N."/>
            <person name="Tomimura Y."/>
            <person name="Tsolas J.M."/>
            <person name="Valente V.L."/>
            <person name="Venter E."/>
            <person name="Venter J.C."/>
            <person name="Vicario S."/>
            <person name="Vieira F.G."/>
            <person name="Vilella A.J."/>
            <person name="Villasante A."/>
            <person name="Walenz B."/>
            <person name="Wang J."/>
            <person name="Wasserman M."/>
            <person name="Watts T."/>
            <person name="Wilson D."/>
            <person name="Wilson R.K."/>
            <person name="Wing R.A."/>
            <person name="Wolfner M.F."/>
            <person name="Wong A."/>
            <person name="Wong G.K."/>
            <person name="Wu C.I."/>
            <person name="Wu G."/>
            <person name="Yamamoto D."/>
            <person name="Yang H.P."/>
            <person name="Yang S.P."/>
            <person name="Yorke J.A."/>
            <person name="Yoshida K."/>
            <person name="Zdobnov E."/>
            <person name="Zhang P."/>
            <person name="Zhang Y."/>
            <person name="Zimin A.V."/>
            <person name="Baldwin J."/>
            <person name="Abdouelleil A."/>
            <person name="Abdulkadir J."/>
            <person name="Abebe A."/>
            <person name="Abera B."/>
            <person name="Abreu J."/>
            <person name="Acer S.C."/>
            <person name="Aftuck L."/>
            <person name="Alexander A."/>
            <person name="An P."/>
            <person name="Anderson E."/>
            <person name="Anderson S."/>
            <person name="Arachi H."/>
            <person name="Azer M."/>
            <person name="Bachantsang P."/>
            <person name="Barry A."/>
            <person name="Bayul T."/>
            <person name="Berlin A."/>
            <person name="Bessette D."/>
            <person name="Bloom T."/>
            <person name="Blye J."/>
            <person name="Boguslavskiy L."/>
            <person name="Bonnet C."/>
            <person name="Boukhgalter B."/>
            <person name="Bourzgui I."/>
            <person name="Brown A."/>
            <person name="Cahill P."/>
            <person name="Channer S."/>
            <person name="Cheshatsang Y."/>
            <person name="Chuda L."/>
            <person name="Citroen M."/>
            <person name="Collymore A."/>
            <person name="Cooke P."/>
            <person name="Costello M."/>
            <person name="D'Aco K."/>
            <person name="Daza R."/>
            <person name="De Haan G."/>
            <person name="DeGray S."/>
            <person name="DeMaso C."/>
            <person name="Dhargay N."/>
            <person name="Dooley K."/>
            <person name="Dooley E."/>
            <person name="Doricent M."/>
            <person name="Dorje P."/>
            <person name="Dorjee K."/>
            <person name="Dupes A."/>
            <person name="Elong R."/>
            <person name="Falk J."/>
            <person name="Farina A."/>
            <person name="Faro S."/>
            <person name="Ferguson D."/>
            <person name="Fisher S."/>
            <person name="Foley C.D."/>
            <person name="Franke A."/>
            <person name="Friedrich D."/>
            <person name="Gadbois L."/>
            <person name="Gearin G."/>
            <person name="Gearin C.R."/>
            <person name="Giannoukos G."/>
            <person name="Goode T."/>
            <person name="Graham J."/>
            <person name="Grandbois E."/>
            <person name="Grewal S."/>
            <person name="Gyaltsen K."/>
            <person name="Hafez N."/>
            <person name="Hagos B."/>
            <person name="Hall J."/>
            <person name="Henson C."/>
            <person name="Hollinger A."/>
            <person name="Honan T."/>
            <person name="Huard M.D."/>
            <person name="Hughes L."/>
            <person name="Hurhula B."/>
            <person name="Husby M.E."/>
            <person name="Kamat A."/>
            <person name="Kanga B."/>
            <person name="Kashin S."/>
            <person name="Khazanovich D."/>
            <person name="Kisner P."/>
            <person name="Lance K."/>
            <person name="Lara M."/>
            <person name="Lee W."/>
            <person name="Lennon N."/>
            <person name="Letendre F."/>
            <person name="LeVine R."/>
            <person name="Lipovsky A."/>
            <person name="Liu X."/>
            <person name="Liu J."/>
            <person name="Liu S."/>
            <person name="Lokyitsang T."/>
            <person name="Lokyitsang Y."/>
            <person name="Lubonja R."/>
            <person name="Lui A."/>
            <person name="MacDonald P."/>
            <person name="Magnisalis V."/>
            <person name="Maru K."/>
            <person name="Matthews C."/>
            <person name="McCusker W."/>
            <person name="McDonough S."/>
            <person name="Mehta T."/>
            <person name="Meldrim J."/>
            <person name="Meneus L."/>
            <person name="Mihai O."/>
            <person name="Mihalev A."/>
            <person name="Mihova T."/>
            <person name="Mittelman R."/>
            <person name="Mlenga V."/>
            <person name="Montmayeur A."/>
            <person name="Mulrain L."/>
            <person name="Navidi A."/>
            <person name="Naylor J."/>
            <person name="Negash T."/>
            <person name="Nguyen T."/>
            <person name="Nguyen N."/>
            <person name="Nicol R."/>
            <person name="Norbu C."/>
            <person name="Norbu N."/>
            <person name="Novod N."/>
            <person name="O'Neill B."/>
            <person name="Osman S."/>
            <person name="Markiewicz E."/>
            <person name="Oyono O.L."/>
            <person name="Patti C."/>
            <person name="Phunkhang P."/>
            <person name="Pierre F."/>
            <person name="Priest M."/>
            <person name="Raghuraman S."/>
            <person name="Rege F."/>
            <person name="Reyes R."/>
            <person name="Rise C."/>
            <person name="Rogov P."/>
            <person name="Ross K."/>
            <person name="Ryan E."/>
            <person name="Settipalli S."/>
            <person name="Shea T."/>
            <person name="Sherpa N."/>
            <person name="Shi L."/>
            <person name="Shih D."/>
            <person name="Sparrow T."/>
            <person name="Spaulding J."/>
            <person name="Stalker J."/>
            <person name="Stange-Thomann N."/>
            <person name="Stavropoulos S."/>
            <person name="Stone C."/>
            <person name="Strader C."/>
            <person name="Tesfaye S."/>
            <person name="Thomson T."/>
            <person name="Thoulutsang Y."/>
            <person name="Thoulutsang D."/>
            <person name="Topham K."/>
            <person name="Topping I."/>
            <person name="Tsamla T."/>
            <person name="Vassiliev H."/>
            <person name="Vo A."/>
            <person name="Wangchuk T."/>
            <person name="Wangdi T."/>
            <person name="Weiand M."/>
            <person name="Wilkinson J."/>
            <person name="Wilson A."/>
            <person name="Yadav S."/>
            <person name="Young G."/>
            <person name="Yu Q."/>
            <person name="Zembek L."/>
            <person name="Zhong D."/>
            <person name="Zimmer A."/>
            <person name="Zwirko Z."/>
            <person name="Jaffe D.B."/>
            <person name="Alvarez P."/>
            <person name="Brockman W."/>
            <person name="Butler J."/>
            <person name="Chin C."/>
            <person name="Gnerre S."/>
            <person name="Grabherr M."/>
            <person name="Kleber M."/>
            <person name="Mauceli E."/>
            <person name="MacCallum I."/>
        </authorList>
    </citation>
    <scope>NUCLEOTIDE SEQUENCE [LARGE SCALE GENOMIC DNA]</scope>
    <source>
        <strain evidence="2">Tucson 15010-1051.87</strain>
    </source>
</reference>
<organism evidence="1 2">
    <name type="scientific">Drosophila virilis</name>
    <name type="common">Fruit fly</name>
    <dbReference type="NCBI Taxonomy" id="7244"/>
    <lineage>
        <taxon>Eukaryota</taxon>
        <taxon>Metazoa</taxon>
        <taxon>Ecdysozoa</taxon>
        <taxon>Arthropoda</taxon>
        <taxon>Hexapoda</taxon>
        <taxon>Insecta</taxon>
        <taxon>Pterygota</taxon>
        <taxon>Neoptera</taxon>
        <taxon>Endopterygota</taxon>
        <taxon>Diptera</taxon>
        <taxon>Brachycera</taxon>
        <taxon>Muscomorpha</taxon>
        <taxon>Ephydroidea</taxon>
        <taxon>Drosophilidae</taxon>
        <taxon>Drosophila</taxon>
    </lineage>
</organism>
<dbReference type="OrthoDB" id="7883146at2759"/>
<dbReference type="InParanoid" id="B4MFZ3"/>
<accession>B4MFZ3</accession>
<dbReference type="PhylomeDB" id="B4MFZ3"/>
<dbReference type="HOGENOM" id="CLU_164977_0_0_1"/>
<evidence type="ECO:0000313" key="2">
    <source>
        <dbReference type="Proteomes" id="UP000008792"/>
    </source>
</evidence>
<dbReference type="EMBL" id="CH940669">
    <property type="protein sequence ID" value="EDW58254.1"/>
    <property type="molecule type" value="Genomic_DNA"/>
</dbReference>
<proteinExistence type="predicted"/>
<name>B4MFZ3_DROVI</name>
<dbReference type="InterPro" id="IPR007970">
    <property type="entry name" value="DUF733"/>
</dbReference>
<sequence>METTTAKTAYALFLHRAELHRRRTHFAKVSQTKIQLTNQLIAKVKQRMDTCSYEDLQTLVREQQFKRLLEKKLKHRAKQLKALVKQNRKLKRLQ</sequence>
<dbReference type="eggNOG" id="ENOG502TCX8">
    <property type="taxonomic scope" value="Eukaryota"/>
</dbReference>
<evidence type="ECO:0000313" key="1">
    <source>
        <dbReference type="EMBL" id="EDW58254.1"/>
    </source>
</evidence>
<dbReference type="AlphaFoldDB" id="B4MFZ3"/>
<protein>
    <submittedName>
        <fullName evidence="1">Uncharacterized protein</fullName>
    </submittedName>
</protein>